<dbReference type="SUPFAM" id="SSF55920">
    <property type="entry name" value="Creatinase/aminopeptidase"/>
    <property type="match status" value="2"/>
</dbReference>
<dbReference type="Gene3D" id="3.40.350.10">
    <property type="entry name" value="Creatinase/prolidase N-terminal domain"/>
    <property type="match status" value="1"/>
</dbReference>
<organism evidence="7 8">
    <name type="scientific">Eleusine coracana subsp. coracana</name>
    <dbReference type="NCBI Taxonomy" id="191504"/>
    <lineage>
        <taxon>Eukaryota</taxon>
        <taxon>Viridiplantae</taxon>
        <taxon>Streptophyta</taxon>
        <taxon>Embryophyta</taxon>
        <taxon>Tracheophyta</taxon>
        <taxon>Spermatophyta</taxon>
        <taxon>Magnoliopsida</taxon>
        <taxon>Liliopsida</taxon>
        <taxon>Poales</taxon>
        <taxon>Poaceae</taxon>
        <taxon>PACMAD clade</taxon>
        <taxon>Chloridoideae</taxon>
        <taxon>Cynodonteae</taxon>
        <taxon>Eleusininae</taxon>
        <taxon>Eleusine</taxon>
    </lineage>
</organism>
<reference evidence="7" key="2">
    <citation type="submission" date="2021-12" db="EMBL/GenBank/DDBJ databases">
        <title>Resequencing data analysis of finger millet.</title>
        <authorList>
            <person name="Hatakeyama M."/>
            <person name="Aluri S."/>
            <person name="Balachadran M.T."/>
            <person name="Sivarajan S.R."/>
            <person name="Poveda L."/>
            <person name="Shimizu-Inatsugi R."/>
            <person name="Schlapbach R."/>
            <person name="Sreeman S.M."/>
            <person name="Shimizu K.K."/>
        </authorList>
    </citation>
    <scope>NUCLEOTIDE SEQUENCE</scope>
</reference>
<protein>
    <recommendedName>
        <fullName evidence="6">Aminopeptidase P N-terminal domain-containing protein</fullName>
    </recommendedName>
</protein>
<dbReference type="GO" id="GO:0070006">
    <property type="term" value="F:metalloaminopeptidase activity"/>
    <property type="evidence" value="ECO:0007669"/>
    <property type="project" value="InterPro"/>
</dbReference>
<name>A0AAV5CAY4_ELECO</name>
<comment type="caution">
    <text evidence="7">The sequence shown here is derived from an EMBL/GenBank/DDBJ whole genome shotgun (WGS) entry which is preliminary data.</text>
</comment>
<keyword evidence="3" id="KW-0479">Metal-binding</keyword>
<evidence type="ECO:0000256" key="5">
    <source>
        <dbReference type="ARBA" id="ARBA00023211"/>
    </source>
</evidence>
<keyword evidence="4" id="KW-0378">Hydrolase</keyword>
<dbReference type="Pfam" id="PF00557">
    <property type="entry name" value="Peptidase_M24"/>
    <property type="match status" value="1"/>
</dbReference>
<dbReference type="EMBL" id="BQKI01000005">
    <property type="protein sequence ID" value="GJM95429.1"/>
    <property type="molecule type" value="Genomic_DNA"/>
</dbReference>
<evidence type="ECO:0000313" key="8">
    <source>
        <dbReference type="Proteomes" id="UP001054889"/>
    </source>
</evidence>
<dbReference type="SUPFAM" id="SSF53092">
    <property type="entry name" value="Creatinase/prolidase N-terminal domain"/>
    <property type="match status" value="1"/>
</dbReference>
<keyword evidence="8" id="KW-1185">Reference proteome</keyword>
<dbReference type="InterPro" id="IPR036005">
    <property type="entry name" value="Creatinase/aminopeptidase-like"/>
</dbReference>
<evidence type="ECO:0000256" key="2">
    <source>
        <dbReference type="ARBA" id="ARBA00008766"/>
    </source>
</evidence>
<dbReference type="PANTHER" id="PTHR43226:SF4">
    <property type="entry name" value="XAA-PRO AMINOPEPTIDASE 3"/>
    <property type="match status" value="1"/>
</dbReference>
<sequence>MMSQLLADGEITPGIASEEYISRRKRLLEVLPEKSLAIIASADQQMMTDVVPYPFRQSGDYLYITGCTQPGGVAVLSEESGLCMFMPDTNKEDIVWQGQTAGVEAAMDFFKADKAFPLSQLQKILPEMIERSKMVYHNVKTSSSYKNLDAFRRASLNKKVKDLAYYTDELRWVKSKSEVKLMRESASIVSQFSCSLFILHCPNEMFLPPGWFCDSALCASFHPVVGGGANGSVIHYSRNDNKIKTGDLLLMDVGCHNDRAGIYIPPVPILKENAPERYRGIGIRIEDEVLVTETGHEVLTASVPKEIPHLTTLMSMGDRSAAMDAHELQQQRAACS</sequence>
<dbReference type="AlphaFoldDB" id="A0AAV5CAY4"/>
<gene>
    <name evidence="7" type="primary">ga12164</name>
    <name evidence="7" type="ORF">PR202_ga12164</name>
</gene>
<evidence type="ECO:0000256" key="1">
    <source>
        <dbReference type="ARBA" id="ARBA00001936"/>
    </source>
</evidence>
<keyword evidence="5" id="KW-0464">Manganese</keyword>
<dbReference type="GO" id="GO:0030145">
    <property type="term" value="F:manganese ion binding"/>
    <property type="evidence" value="ECO:0007669"/>
    <property type="project" value="InterPro"/>
</dbReference>
<dbReference type="GO" id="GO:0006508">
    <property type="term" value="P:proteolysis"/>
    <property type="evidence" value="ECO:0007669"/>
    <property type="project" value="TreeGrafter"/>
</dbReference>
<dbReference type="Proteomes" id="UP001054889">
    <property type="component" value="Unassembled WGS sequence"/>
</dbReference>
<accession>A0AAV5CAY4</accession>
<proteinExistence type="inferred from homology"/>
<comment type="cofactor">
    <cofactor evidence="1">
        <name>Mn(2+)</name>
        <dbReference type="ChEBI" id="CHEBI:29035"/>
    </cofactor>
</comment>
<dbReference type="GO" id="GO:0005739">
    <property type="term" value="C:mitochondrion"/>
    <property type="evidence" value="ECO:0007669"/>
    <property type="project" value="TreeGrafter"/>
</dbReference>
<comment type="similarity">
    <text evidence="2">Belongs to the peptidase M24B family.</text>
</comment>
<dbReference type="InterPro" id="IPR007865">
    <property type="entry name" value="Aminopep_P_N"/>
</dbReference>
<dbReference type="InterPro" id="IPR029149">
    <property type="entry name" value="Creatin/AminoP/Spt16_N"/>
</dbReference>
<reference evidence="7" key="1">
    <citation type="journal article" date="2018" name="DNA Res.">
        <title>Multiple hybrid de novo genome assembly of finger millet, an orphan allotetraploid crop.</title>
        <authorList>
            <person name="Hatakeyama M."/>
            <person name="Aluri S."/>
            <person name="Balachadran M.T."/>
            <person name="Sivarajan S.R."/>
            <person name="Patrignani A."/>
            <person name="Gruter S."/>
            <person name="Poveda L."/>
            <person name="Shimizu-Inatsugi R."/>
            <person name="Baeten J."/>
            <person name="Francoijs K.J."/>
            <person name="Nataraja K.N."/>
            <person name="Reddy Y.A.N."/>
            <person name="Phadnis S."/>
            <person name="Ravikumar R.L."/>
            <person name="Schlapbach R."/>
            <person name="Sreeman S.M."/>
            <person name="Shimizu K.K."/>
        </authorList>
    </citation>
    <scope>NUCLEOTIDE SEQUENCE</scope>
</reference>
<dbReference type="InterPro" id="IPR000994">
    <property type="entry name" value="Pept_M24"/>
</dbReference>
<feature type="domain" description="Aminopeptidase P N-terminal" evidence="6">
    <location>
        <begin position="15"/>
        <end position="146"/>
    </location>
</feature>
<dbReference type="InterPro" id="IPR052433">
    <property type="entry name" value="X-Pro_dipept-like"/>
</dbReference>
<dbReference type="Pfam" id="PF05195">
    <property type="entry name" value="AMP_N"/>
    <property type="match status" value="1"/>
</dbReference>
<evidence type="ECO:0000256" key="4">
    <source>
        <dbReference type="ARBA" id="ARBA00022801"/>
    </source>
</evidence>
<dbReference type="PANTHER" id="PTHR43226">
    <property type="entry name" value="XAA-PRO AMINOPEPTIDASE 3"/>
    <property type="match status" value="1"/>
</dbReference>
<evidence type="ECO:0000313" key="7">
    <source>
        <dbReference type="EMBL" id="GJM95429.1"/>
    </source>
</evidence>
<dbReference type="SMART" id="SM01011">
    <property type="entry name" value="AMP_N"/>
    <property type="match status" value="1"/>
</dbReference>
<dbReference type="Gene3D" id="3.90.230.10">
    <property type="entry name" value="Creatinase/methionine aminopeptidase superfamily"/>
    <property type="match status" value="2"/>
</dbReference>
<evidence type="ECO:0000256" key="3">
    <source>
        <dbReference type="ARBA" id="ARBA00022723"/>
    </source>
</evidence>
<evidence type="ECO:0000259" key="6">
    <source>
        <dbReference type="SMART" id="SM01011"/>
    </source>
</evidence>